<evidence type="ECO:0000256" key="2">
    <source>
        <dbReference type="RuleBase" id="RU363072"/>
    </source>
</evidence>
<dbReference type="PANTHER" id="PTHR37944:SF1">
    <property type="entry name" value="PORIN B"/>
    <property type="match status" value="1"/>
</dbReference>
<dbReference type="InterPro" id="IPR038673">
    <property type="entry name" value="OprB_sf"/>
</dbReference>
<comment type="similarity">
    <text evidence="1 2">Belongs to the OprB family.</text>
</comment>
<dbReference type="Gene3D" id="2.40.160.180">
    <property type="entry name" value="Carbohydrate-selective porin OprB"/>
    <property type="match status" value="1"/>
</dbReference>
<dbReference type="EMBL" id="JAEHFX010000002">
    <property type="protein sequence ID" value="MBK0402511.1"/>
    <property type="molecule type" value="Genomic_DNA"/>
</dbReference>
<organism evidence="3 4">
    <name type="scientific">Adhaeribacter terrigena</name>
    <dbReference type="NCBI Taxonomy" id="2793070"/>
    <lineage>
        <taxon>Bacteria</taxon>
        <taxon>Pseudomonadati</taxon>
        <taxon>Bacteroidota</taxon>
        <taxon>Cytophagia</taxon>
        <taxon>Cytophagales</taxon>
        <taxon>Hymenobacteraceae</taxon>
        <taxon>Adhaeribacter</taxon>
    </lineage>
</organism>
<proteinExistence type="inferred from homology"/>
<keyword evidence="4" id="KW-1185">Reference proteome</keyword>
<evidence type="ECO:0000313" key="3">
    <source>
        <dbReference type="EMBL" id="MBK0402511.1"/>
    </source>
</evidence>
<dbReference type="RefSeq" id="WP_200505256.1">
    <property type="nucleotide sequence ID" value="NZ_JAEHFX010000002.1"/>
</dbReference>
<dbReference type="InterPro" id="IPR052932">
    <property type="entry name" value="OprB_Porin"/>
</dbReference>
<evidence type="ECO:0000313" key="4">
    <source>
        <dbReference type="Proteomes" id="UP000644147"/>
    </source>
</evidence>
<feature type="chain" id="PRO_5044972831" evidence="2">
    <location>
        <begin position="22"/>
        <end position="434"/>
    </location>
</feature>
<gene>
    <name evidence="3" type="ORF">I5M27_05905</name>
</gene>
<protein>
    <submittedName>
        <fullName evidence="3">Carbohydrate porin</fullName>
    </submittedName>
</protein>
<dbReference type="InterPro" id="IPR007049">
    <property type="entry name" value="Carb-sel_porin_OprB"/>
</dbReference>
<comment type="caution">
    <text evidence="3">The sequence shown here is derived from an EMBL/GenBank/DDBJ whole genome shotgun (WGS) entry which is preliminary data.</text>
</comment>
<feature type="signal peptide" evidence="2">
    <location>
        <begin position="1"/>
        <end position="21"/>
    </location>
</feature>
<sequence length="434" mass="48035">MKRITWLLFLFAGFFALQSFAQEVPDSASVPPPEPDFWHQEGLTGHWGGARTKLEKKGVETEFKLSQFYQGVASGGLEKSSEYNGKFQTIFKFDLGKLAGWKFWQVDFRTETRFGGPMLGGTGAISPVNTAVIIPGAKGTVFSITSLNVTKAFPVDLKEGKLIAISAGRYNLLDLLVEDFFTGGGTEKFFHIAQIGPLTVLRQVPLITNGASFAYLRKGEPFLTFTVLDPNDHSTDAGLSELFADGVSAGPGIYIPAKHFGKTAKHSFGTFITTKKYTPFDEIRQVLIPGPPIRQIEKKGGSWSVNYAFRQYLVERGKKEGWGLFAQVSLADKATSPIDRFATVGIGGNGLFKNRPHDEFGLAYSYTNLSEDLKDNIELIRHGGKLLAEHQAELFYNLHLTPWFRLTGDLQYIRPTRPIAEPALVPGGRLQIRF</sequence>
<accession>A0ABS1BZE5</accession>
<dbReference type="Pfam" id="PF04966">
    <property type="entry name" value="OprB"/>
    <property type="match status" value="1"/>
</dbReference>
<name>A0ABS1BZE5_9BACT</name>
<dbReference type="Proteomes" id="UP000644147">
    <property type="component" value="Unassembled WGS sequence"/>
</dbReference>
<reference evidence="3 4" key="1">
    <citation type="submission" date="2020-12" db="EMBL/GenBank/DDBJ databases">
        <title>Bacterial novel species Adhaeribacter sp. BT258 isolated from soil.</title>
        <authorList>
            <person name="Jung H.-Y."/>
        </authorList>
    </citation>
    <scope>NUCLEOTIDE SEQUENCE [LARGE SCALE GENOMIC DNA]</scope>
    <source>
        <strain evidence="3 4">BT258</strain>
    </source>
</reference>
<keyword evidence="2" id="KW-0732">Signal</keyword>
<evidence type="ECO:0000256" key="1">
    <source>
        <dbReference type="ARBA" id="ARBA00008769"/>
    </source>
</evidence>
<dbReference type="PANTHER" id="PTHR37944">
    <property type="entry name" value="PORIN B"/>
    <property type="match status" value="1"/>
</dbReference>